<dbReference type="OrthoDB" id="3682102at2759"/>
<evidence type="ECO:0000313" key="1">
    <source>
        <dbReference type="EMBL" id="KAF4966393.1"/>
    </source>
</evidence>
<evidence type="ECO:0000313" key="2">
    <source>
        <dbReference type="Proteomes" id="UP000622797"/>
    </source>
</evidence>
<proteinExistence type="predicted"/>
<accession>A0A8H4X910</accession>
<reference evidence="1" key="1">
    <citation type="journal article" date="2020" name="BMC Genomics">
        <title>Correction to: Identification and distribution of gene clusters required for synthesis of sphingolipid metabolism inhibitors in diverse species of the filamentous fungus Fusarium.</title>
        <authorList>
            <person name="Kim H.S."/>
            <person name="Lohmar J.M."/>
            <person name="Busman M."/>
            <person name="Brown D.W."/>
            <person name="Naumann T.A."/>
            <person name="Divon H.H."/>
            <person name="Lysoe E."/>
            <person name="Uhlig S."/>
            <person name="Proctor R.H."/>
        </authorList>
    </citation>
    <scope>NUCLEOTIDE SEQUENCE</scope>
    <source>
        <strain evidence="1">NRRL 20472</strain>
    </source>
</reference>
<dbReference type="EMBL" id="JABEXW010000294">
    <property type="protein sequence ID" value="KAF4966393.1"/>
    <property type="molecule type" value="Genomic_DNA"/>
</dbReference>
<organism evidence="1 2">
    <name type="scientific">Fusarium sarcochroum</name>
    <dbReference type="NCBI Taxonomy" id="1208366"/>
    <lineage>
        <taxon>Eukaryota</taxon>
        <taxon>Fungi</taxon>
        <taxon>Dikarya</taxon>
        <taxon>Ascomycota</taxon>
        <taxon>Pezizomycotina</taxon>
        <taxon>Sordariomycetes</taxon>
        <taxon>Hypocreomycetidae</taxon>
        <taxon>Hypocreales</taxon>
        <taxon>Nectriaceae</taxon>
        <taxon>Fusarium</taxon>
        <taxon>Fusarium lateritium species complex</taxon>
    </lineage>
</organism>
<gene>
    <name evidence="1" type="ORF">FSARC_5902</name>
</gene>
<dbReference type="AlphaFoldDB" id="A0A8H4X910"/>
<dbReference type="Proteomes" id="UP000622797">
    <property type="component" value="Unassembled WGS sequence"/>
</dbReference>
<sequence length="214" mass="23899">MSTSQDTPAAPSKTIQEFLQRHPEVQVGPEAKQKLEEIHDTGDTSCLVVKLFGNTILHQDYDGETNQRAFALATVDDAEALKRFVEVNGDEDEACQCKVAKEEGPEHFLHEAMVETKGPDCKVHKGEDAPNPDCSACWPFWSADFYVIAYAPPTVTRNQASITRTESISQLSFETFILNLPEITDRSNGRLAKHHFHYVRRSIVAKNCRLAGPI</sequence>
<comment type="caution">
    <text evidence="1">The sequence shown here is derived from an EMBL/GenBank/DDBJ whole genome shotgun (WGS) entry which is preliminary data.</text>
</comment>
<keyword evidence="2" id="KW-1185">Reference proteome</keyword>
<reference evidence="1" key="2">
    <citation type="submission" date="2020-05" db="EMBL/GenBank/DDBJ databases">
        <authorList>
            <person name="Kim H.-S."/>
            <person name="Proctor R.H."/>
            <person name="Brown D.W."/>
        </authorList>
    </citation>
    <scope>NUCLEOTIDE SEQUENCE</scope>
    <source>
        <strain evidence="1">NRRL 20472</strain>
    </source>
</reference>
<protein>
    <submittedName>
        <fullName evidence="1">Uncharacterized protein</fullName>
    </submittedName>
</protein>
<name>A0A8H4X910_9HYPO</name>